<gene>
    <name evidence="1" type="ORF">C1SCF055_LOCUS848</name>
</gene>
<sequence length="924" mass="102824">MKFAKRVCYSCCALIWAALVFASLLTRGRVRQVIHHQHATANPTYDPLGSEMFVSSGFEEIWDQHVQCFDKSTVSLTLAFDVGRNGLTNQHIALLHGFAVAVLLGAETIVEPRLWIGLKEISLQQLYDGAQISKALKQLNIAFLPEPPNNVETVDLELQNNMGGEPLRAICSRARNVLRRKSKPKGFLLHLGLAAGLLRVEESNLGLISFLDKHLEYNQGIQMATQNILNKLPTAFNGLHLSPETYKTLPKEVVPKLMEAGFGFDTTLFVASEVPLEGFETGAWLPYHMVTILNFSEETTMDGMDGTDGHMEFWDFLGPMNQLILQKAINFTGFSLSNHSCAIAQHRWRSRGSCDKAYDSGTYFDGPSTPMFLWRGDWPWWPSCEKDVGGASQAIPKRIVSQSCRLIFFAGVEGTGHHFWHSLLPHLHPFTTWSENFSAQLYDNYHKVGFFSTWDESVRSNHSIRIKQLMADADRSIREQGGGILPLNVLSEGTSGMMSYPNLFGVDRALQYPNVHALAKLAEDAGVDLRIVLLVRHPGSIVRSGLKRHFEKTQMHAIKMYTLALALLSAQLSLLDPSFFACWRYEAPTVGISDLLQFMGSREDPDDFKQVVAKESRQGANEIGATPAALQTATALHNAMLSKYCNASLADDNVSSQKLPKRIVSQSCRFPFFAGIEGTGHHFWHSLLPYLHPFTNWSGNLSAELYSGDHKTGFFSTWDESVRSNHSIRIKQMMADADRSIREQGGGIVPLNVLNERVSGMMSYPNFLGRTRALQNPDVPALAKLAEDAGVDLRIVLLLRHPRSVVRSGMRRGYEKGGLIHAISMYTATLSLLSTHLSLLDPSFIACWRYEAPNVGISDLLSFMGSQEDPGDFKQIIAKYYRGGKKHASSAGEKLADEALQTATALHNELIAKYCKPRSAHARP</sequence>
<accession>A0A9P1FDQ6</accession>
<dbReference type="EMBL" id="CAMXCT020000002">
    <property type="protein sequence ID" value="CAL1125633.1"/>
    <property type="molecule type" value="Genomic_DNA"/>
</dbReference>
<dbReference type="OrthoDB" id="205072at2759"/>
<dbReference type="AlphaFoldDB" id="A0A9P1FDQ6"/>
<dbReference type="EMBL" id="CAMXCT010000002">
    <property type="protein sequence ID" value="CAI3972258.1"/>
    <property type="molecule type" value="Genomic_DNA"/>
</dbReference>
<evidence type="ECO:0000313" key="2">
    <source>
        <dbReference type="EMBL" id="CAL4759570.1"/>
    </source>
</evidence>
<proteinExistence type="predicted"/>
<comment type="caution">
    <text evidence="1">The sequence shown here is derived from an EMBL/GenBank/DDBJ whole genome shotgun (WGS) entry which is preliminary data.</text>
</comment>
<reference evidence="1" key="1">
    <citation type="submission" date="2022-10" db="EMBL/GenBank/DDBJ databases">
        <authorList>
            <person name="Chen Y."/>
            <person name="Dougan E. K."/>
            <person name="Chan C."/>
            <person name="Rhodes N."/>
            <person name="Thang M."/>
        </authorList>
    </citation>
    <scope>NUCLEOTIDE SEQUENCE</scope>
</reference>
<reference evidence="2 3" key="2">
    <citation type="submission" date="2024-05" db="EMBL/GenBank/DDBJ databases">
        <authorList>
            <person name="Chen Y."/>
            <person name="Shah S."/>
            <person name="Dougan E. K."/>
            <person name="Thang M."/>
            <person name="Chan C."/>
        </authorList>
    </citation>
    <scope>NUCLEOTIDE SEQUENCE [LARGE SCALE GENOMIC DNA]</scope>
</reference>
<dbReference type="Proteomes" id="UP001152797">
    <property type="component" value="Unassembled WGS sequence"/>
</dbReference>
<protein>
    <submittedName>
        <fullName evidence="1">Uncharacterized protein</fullName>
    </submittedName>
</protein>
<evidence type="ECO:0000313" key="1">
    <source>
        <dbReference type="EMBL" id="CAI3972258.1"/>
    </source>
</evidence>
<dbReference type="EMBL" id="CAMXCT030000002">
    <property type="protein sequence ID" value="CAL4759570.1"/>
    <property type="molecule type" value="Genomic_DNA"/>
</dbReference>
<keyword evidence="3" id="KW-1185">Reference proteome</keyword>
<name>A0A9P1FDQ6_9DINO</name>
<evidence type="ECO:0000313" key="3">
    <source>
        <dbReference type="Proteomes" id="UP001152797"/>
    </source>
</evidence>
<organism evidence="1">
    <name type="scientific">Cladocopium goreaui</name>
    <dbReference type="NCBI Taxonomy" id="2562237"/>
    <lineage>
        <taxon>Eukaryota</taxon>
        <taxon>Sar</taxon>
        <taxon>Alveolata</taxon>
        <taxon>Dinophyceae</taxon>
        <taxon>Suessiales</taxon>
        <taxon>Symbiodiniaceae</taxon>
        <taxon>Cladocopium</taxon>
    </lineage>
</organism>